<dbReference type="Proteomes" id="UP000676951">
    <property type="component" value="Chromosome"/>
</dbReference>
<dbReference type="AlphaFoldDB" id="A0A975RWY6"/>
<accession>A0A975RWY6</accession>
<sequence length="172" mass="19299">MRGASREGPPVRLFFIVWALAISLVASWAFAPAAPPPQMQILEVNCGKAFDSNEYIMVEGRSKQRQDAFRALQLPWGDRCAGEGRKEFIGGLGHYYYHRQNQTERYPETYGQLGADYIAKQWSTTDDRRIDRLTQDAYARGYLKPADFEAVAGKMVATVVKNERVTGKACAG</sequence>
<reference evidence="1 2" key="1">
    <citation type="submission" date="2021-06" db="EMBL/GenBank/DDBJ databases">
        <title>Bradyrhizobium sp. S2-11-4 Genome sequencing.</title>
        <authorList>
            <person name="Jin L."/>
        </authorList>
    </citation>
    <scope>NUCLEOTIDE SEQUENCE [LARGE SCALE GENOMIC DNA]</scope>
    <source>
        <strain evidence="1 2">S2-11-4</strain>
    </source>
</reference>
<keyword evidence="2" id="KW-1185">Reference proteome</keyword>
<organism evidence="1 2">
    <name type="scientific">Bradyrhizobium sediminis</name>
    <dbReference type="NCBI Taxonomy" id="2840469"/>
    <lineage>
        <taxon>Bacteria</taxon>
        <taxon>Pseudomonadati</taxon>
        <taxon>Pseudomonadota</taxon>
        <taxon>Alphaproteobacteria</taxon>
        <taxon>Hyphomicrobiales</taxon>
        <taxon>Nitrobacteraceae</taxon>
        <taxon>Bradyrhizobium</taxon>
    </lineage>
</organism>
<dbReference type="EMBL" id="CP076136">
    <property type="protein sequence ID" value="QWG22603.1"/>
    <property type="molecule type" value="Genomic_DNA"/>
</dbReference>
<name>A0A975RWY6_9BRAD</name>
<protein>
    <submittedName>
        <fullName evidence="1">Uncharacterized protein</fullName>
    </submittedName>
</protein>
<evidence type="ECO:0000313" key="1">
    <source>
        <dbReference type="EMBL" id="QWG22603.1"/>
    </source>
</evidence>
<proteinExistence type="predicted"/>
<gene>
    <name evidence="1" type="ORF">KMZ93_22005</name>
</gene>
<evidence type="ECO:0000313" key="2">
    <source>
        <dbReference type="Proteomes" id="UP000676951"/>
    </source>
</evidence>